<reference evidence="1 2" key="1">
    <citation type="submission" date="2020-10" db="EMBL/GenBank/DDBJ databases">
        <title>Blautia liquoris sp.nov., isolated from the mud in a fermentation cellar used for the production of Chinese strong-flavoured liquor.</title>
        <authorList>
            <person name="Lu L."/>
        </authorList>
    </citation>
    <scope>NUCLEOTIDE SEQUENCE [LARGE SCALE GENOMIC DNA]</scope>
    <source>
        <strain evidence="1 2">LZLJ-3</strain>
    </source>
</reference>
<proteinExistence type="predicted"/>
<evidence type="ECO:0000313" key="1">
    <source>
        <dbReference type="EMBL" id="QOV20865.1"/>
    </source>
</evidence>
<evidence type="ECO:0008006" key="3">
    <source>
        <dbReference type="Google" id="ProtNLM"/>
    </source>
</evidence>
<keyword evidence="2" id="KW-1185">Reference proteome</keyword>
<gene>
    <name evidence="1" type="ORF">INP51_00475</name>
</gene>
<accession>A0A7M2RKU4</accession>
<name>A0A7M2RKU4_9FIRM</name>
<dbReference type="Proteomes" id="UP000593601">
    <property type="component" value="Chromosome"/>
</dbReference>
<dbReference type="EMBL" id="CP063304">
    <property type="protein sequence ID" value="QOV20865.1"/>
    <property type="molecule type" value="Genomic_DNA"/>
</dbReference>
<dbReference type="KEGG" id="bliq:INP51_00475"/>
<sequence>MEYLNNKKSIPFEIQAFTSPEVLCDYAREHPIEILLISGKAMNDMVKQLDVGMLIILSEGVHNPGLDHYPSVYKYQSSDGMLREIMSYYGADKTPHSQTQVLKRQTRVIGVYSPIGRTQKTSFALTLGQILAKSQAVLYLNLENFSGFDQLLEQRFEHTLSDLLYFIRQENMNLSYKMASMTESLQNLDFIPPALSPMDIQCTTYEEWTSLLEMIIKETRYEIVILDLGDGVQNLFQILEACDQIYVPIRNDVISAAKITQFEYLLNVWGHTHLMERIRKLKLPFHAASHSGKAYFENLVWSELGDYVREVLRKEDSC</sequence>
<dbReference type="Gene3D" id="3.40.50.10850">
    <property type="entry name" value="Ntrc-like two-domain protein"/>
    <property type="match status" value="1"/>
</dbReference>
<dbReference type="Gene3D" id="3.40.50.300">
    <property type="entry name" value="P-loop containing nucleotide triphosphate hydrolases"/>
    <property type="match status" value="1"/>
</dbReference>
<organism evidence="1 2">
    <name type="scientific">Blautia liquoris</name>
    <dbReference type="NCBI Taxonomy" id="2779518"/>
    <lineage>
        <taxon>Bacteria</taxon>
        <taxon>Bacillati</taxon>
        <taxon>Bacillota</taxon>
        <taxon>Clostridia</taxon>
        <taxon>Lachnospirales</taxon>
        <taxon>Lachnospiraceae</taxon>
        <taxon>Blautia</taxon>
    </lineage>
</organism>
<dbReference type="InterPro" id="IPR027417">
    <property type="entry name" value="P-loop_NTPase"/>
</dbReference>
<protein>
    <recommendedName>
        <fullName evidence="3">CobQ/CobB/MinD/ParA nucleotide binding domain protein</fullName>
    </recommendedName>
</protein>
<dbReference type="SUPFAM" id="SSF52540">
    <property type="entry name" value="P-loop containing nucleoside triphosphate hydrolases"/>
    <property type="match status" value="1"/>
</dbReference>
<dbReference type="AlphaFoldDB" id="A0A7M2RKU4"/>
<evidence type="ECO:0000313" key="2">
    <source>
        <dbReference type="Proteomes" id="UP000593601"/>
    </source>
</evidence>